<dbReference type="Pfam" id="PF19876">
    <property type="entry name" value="DUF6349"/>
    <property type="match status" value="1"/>
</dbReference>
<accession>A0A4R4W5L7</accession>
<evidence type="ECO:0000313" key="2">
    <source>
        <dbReference type="Proteomes" id="UP000294543"/>
    </source>
</evidence>
<keyword evidence="2" id="KW-1185">Reference proteome</keyword>
<dbReference type="OrthoDB" id="4087418at2"/>
<proteinExistence type="predicted"/>
<organism evidence="1 2">
    <name type="scientific">Nonomuraea diastatica</name>
    <dbReference type="NCBI Taxonomy" id="1848329"/>
    <lineage>
        <taxon>Bacteria</taxon>
        <taxon>Bacillati</taxon>
        <taxon>Actinomycetota</taxon>
        <taxon>Actinomycetes</taxon>
        <taxon>Streptosporangiales</taxon>
        <taxon>Streptosporangiaceae</taxon>
        <taxon>Nonomuraea</taxon>
    </lineage>
</organism>
<dbReference type="AlphaFoldDB" id="A0A4R4W5L7"/>
<evidence type="ECO:0000313" key="1">
    <source>
        <dbReference type="EMBL" id="TDD11313.1"/>
    </source>
</evidence>
<dbReference type="InterPro" id="IPR045930">
    <property type="entry name" value="DUF6349"/>
</dbReference>
<dbReference type="RefSeq" id="WP_132517873.1">
    <property type="nucleotide sequence ID" value="NZ_SMKP01000220.1"/>
</dbReference>
<sequence>MTEVRGAAARHRLWQKAGRPAGVWCILINQPGHLGGGYGAVEETEGCQVTVLFRRLDGPEGRSIKRGACLGCDWEGPDRAAINSAIEDAHDHAFPGWRTLPAVVRKPRPDWLGEVSRVYPSGWFQSGGPIITVRGQDRMHRPCAAPGGGYDMASPYEWPSKTKRARQATAYQPSLLD</sequence>
<reference evidence="1 2" key="1">
    <citation type="submission" date="2019-03" db="EMBL/GenBank/DDBJ databases">
        <title>Draft genome sequences of novel Actinobacteria.</title>
        <authorList>
            <person name="Sahin N."/>
            <person name="Ay H."/>
            <person name="Saygin H."/>
        </authorList>
    </citation>
    <scope>NUCLEOTIDE SEQUENCE [LARGE SCALE GENOMIC DNA]</scope>
    <source>
        <strain evidence="1 2">KC712</strain>
    </source>
</reference>
<protein>
    <submittedName>
        <fullName evidence="1">Uncharacterized protein</fullName>
    </submittedName>
</protein>
<gene>
    <name evidence="1" type="ORF">E1294_45285</name>
</gene>
<dbReference type="Proteomes" id="UP000294543">
    <property type="component" value="Unassembled WGS sequence"/>
</dbReference>
<dbReference type="EMBL" id="SMKP01000220">
    <property type="protein sequence ID" value="TDD11313.1"/>
    <property type="molecule type" value="Genomic_DNA"/>
</dbReference>
<name>A0A4R4W5L7_9ACTN</name>
<comment type="caution">
    <text evidence="1">The sequence shown here is derived from an EMBL/GenBank/DDBJ whole genome shotgun (WGS) entry which is preliminary data.</text>
</comment>